<evidence type="ECO:0000259" key="5">
    <source>
        <dbReference type="Pfam" id="PF14718"/>
    </source>
</evidence>
<evidence type="ECO:0000256" key="3">
    <source>
        <dbReference type="SAM" id="SignalP"/>
    </source>
</evidence>
<dbReference type="InterPro" id="IPR008258">
    <property type="entry name" value="Transglycosylase_SLT_dom_1"/>
</dbReference>
<dbReference type="InterPro" id="IPR023346">
    <property type="entry name" value="Lysozyme-like_dom_sf"/>
</dbReference>
<gene>
    <name evidence="6" type="ORF">GCM10023332_07670</name>
</gene>
<dbReference type="SUPFAM" id="SSF53955">
    <property type="entry name" value="Lysozyme-like"/>
    <property type="match status" value="1"/>
</dbReference>
<keyword evidence="7" id="KW-1185">Reference proteome</keyword>
<dbReference type="PANTHER" id="PTHR37423">
    <property type="entry name" value="SOLUBLE LYTIC MUREIN TRANSGLYCOSYLASE-RELATED"/>
    <property type="match status" value="1"/>
</dbReference>
<sequence length="657" mass="72780">MPTSARPRCLYARFLASALILVALAVPAQDASDPQARTALEAAERGLPIALPERHPLRGWAEYALLARDLDAVTTAQGQDFLQRYNDQPVAEVFRAAWLTALAKREEWSTFRAAWVPGIEGTRLRCHSLQARAQAGAVDAQWIAEAQAIWRSTGESLPDACDAPFATLAARGALSPELRWERLEKAAAAWQPGIMRAIARDLPAPEAALANDYAAFIDAPHTRALNWPKTPRSRLVASHGLAKLAKSDPDAGEAQLQAFADALGFSEADRGRVLYQSALWTVASYLPGSARRLNAVPDAAYDERLHEWRVREALSRSDWRAARQAIAKMGAEQRGDSRWTYFAARTAELTGDKAGAQALYRDAARAPDFHGFLAADRIGQHYALCPWLPDDPASAKAAVARDPGMVRAMMLYRIDRAVWAQREWAAALDRFDDTQRRLAVEIAQDNGWFDRGVFGLVNVGGKHRADELRLYKLRFPLHHDGLIRREAAKNGVDPAWVAAEIRAESVFNPNARSPADARGLMQVLPETGAAVARRNGLPWNGAQSLYDPAINIPLGTAYLREMKEKYGRPYIAIAAYNAGPTPTARWQSQRPAMDPDFWIETISYKETREYVARVLAFSVIYDWRLNGDAVPVTDRMNGRIDVPRKRFSCPLAQPPKG</sequence>
<feature type="signal peptide" evidence="3">
    <location>
        <begin position="1"/>
        <end position="28"/>
    </location>
</feature>
<dbReference type="PANTHER" id="PTHR37423:SF5">
    <property type="entry name" value="SOLUBLE LYTIC MUREIN TRANSGLYCOSYLASE"/>
    <property type="match status" value="1"/>
</dbReference>
<organism evidence="6 7">
    <name type="scientific">Luteimonas vadosa</name>
    <dbReference type="NCBI Taxonomy" id="1165507"/>
    <lineage>
        <taxon>Bacteria</taxon>
        <taxon>Pseudomonadati</taxon>
        <taxon>Pseudomonadota</taxon>
        <taxon>Gammaproteobacteria</taxon>
        <taxon>Lysobacterales</taxon>
        <taxon>Lysobacteraceae</taxon>
        <taxon>Luteimonas</taxon>
    </lineage>
</organism>
<keyword evidence="2 3" id="KW-0732">Signal</keyword>
<dbReference type="EMBL" id="BAABJY010000001">
    <property type="protein sequence ID" value="GAA4858283.1"/>
    <property type="molecule type" value="Genomic_DNA"/>
</dbReference>
<dbReference type="RefSeq" id="WP_345294166.1">
    <property type="nucleotide sequence ID" value="NZ_BAABJY010000001.1"/>
</dbReference>
<dbReference type="Gene3D" id="1.10.530.10">
    <property type="match status" value="1"/>
</dbReference>
<dbReference type="CDD" id="cd13401">
    <property type="entry name" value="Slt70-like"/>
    <property type="match status" value="1"/>
</dbReference>
<evidence type="ECO:0000256" key="1">
    <source>
        <dbReference type="ARBA" id="ARBA00007734"/>
    </source>
</evidence>
<dbReference type="InterPro" id="IPR008939">
    <property type="entry name" value="Lytic_TGlycosylase_superhlx_U"/>
</dbReference>
<dbReference type="Gene3D" id="1.25.20.10">
    <property type="entry name" value="Bacterial muramidases"/>
    <property type="match status" value="1"/>
</dbReference>
<evidence type="ECO:0000256" key="2">
    <source>
        <dbReference type="ARBA" id="ARBA00022729"/>
    </source>
</evidence>
<dbReference type="SUPFAM" id="SSF48435">
    <property type="entry name" value="Bacterial muramidases"/>
    <property type="match status" value="1"/>
</dbReference>
<protein>
    <submittedName>
        <fullName evidence="6">Transglycosylase SLT domain-containing protein</fullName>
    </submittedName>
</protein>
<dbReference type="Pfam" id="PF01464">
    <property type="entry name" value="SLT"/>
    <property type="match status" value="1"/>
</dbReference>
<accession>A0ABP9DXQ8</accession>
<evidence type="ECO:0000313" key="6">
    <source>
        <dbReference type="EMBL" id="GAA4858283.1"/>
    </source>
</evidence>
<feature type="chain" id="PRO_5045985694" evidence="3">
    <location>
        <begin position="29"/>
        <end position="657"/>
    </location>
</feature>
<feature type="domain" description="Transglycosylase SLT" evidence="4">
    <location>
        <begin position="482"/>
        <end position="593"/>
    </location>
</feature>
<dbReference type="InterPro" id="IPR012289">
    <property type="entry name" value="Lytic_TGlycosylase_superhlx_L"/>
</dbReference>
<dbReference type="Pfam" id="PF14718">
    <property type="entry name" value="SLT_L"/>
    <property type="match status" value="1"/>
</dbReference>
<reference evidence="7" key="1">
    <citation type="journal article" date="2019" name="Int. J. Syst. Evol. Microbiol.">
        <title>The Global Catalogue of Microorganisms (GCM) 10K type strain sequencing project: providing services to taxonomists for standard genome sequencing and annotation.</title>
        <authorList>
            <consortium name="The Broad Institute Genomics Platform"/>
            <consortium name="The Broad Institute Genome Sequencing Center for Infectious Disease"/>
            <person name="Wu L."/>
            <person name="Ma J."/>
        </authorList>
    </citation>
    <scope>NUCLEOTIDE SEQUENCE [LARGE SCALE GENOMIC DNA]</scope>
    <source>
        <strain evidence="7">JCM 18392</strain>
    </source>
</reference>
<dbReference type="Gene3D" id="1.10.1240.20">
    <property type="entry name" value="Lytic transglycosylase, superhelical linker domain"/>
    <property type="match status" value="1"/>
</dbReference>
<proteinExistence type="inferred from homology"/>
<name>A0ABP9DXQ8_9GAMM</name>
<feature type="domain" description="Lytic transglycosylase superhelical linker" evidence="5">
    <location>
        <begin position="399"/>
        <end position="457"/>
    </location>
</feature>
<dbReference type="Proteomes" id="UP001501323">
    <property type="component" value="Unassembled WGS sequence"/>
</dbReference>
<comment type="caution">
    <text evidence="6">The sequence shown here is derived from an EMBL/GenBank/DDBJ whole genome shotgun (WGS) entry which is preliminary data.</text>
</comment>
<dbReference type="InterPro" id="IPR037061">
    <property type="entry name" value="Lytic_TGlycoase_superhlx_L_sf"/>
</dbReference>
<evidence type="ECO:0000259" key="4">
    <source>
        <dbReference type="Pfam" id="PF01464"/>
    </source>
</evidence>
<evidence type="ECO:0000313" key="7">
    <source>
        <dbReference type="Proteomes" id="UP001501323"/>
    </source>
</evidence>
<comment type="similarity">
    <text evidence="1">Belongs to the transglycosylase Slt family.</text>
</comment>